<dbReference type="Gene3D" id="1.20.1260.10">
    <property type="match status" value="1"/>
</dbReference>
<dbReference type="PANTHER" id="PTHR39183">
    <property type="entry name" value="SPORE COAT PROTEIN F-LIKE PROTEIN YHCQ"/>
    <property type="match status" value="1"/>
</dbReference>
<protein>
    <submittedName>
        <fullName evidence="4">Spore coat protein F/similar to spore coat protein</fullName>
    </submittedName>
</protein>
<dbReference type="EMBL" id="VNHM01000015">
    <property type="protein sequence ID" value="TYO94434.1"/>
    <property type="molecule type" value="Genomic_DNA"/>
</dbReference>
<comment type="similarity">
    <text evidence="3">Belongs to the CotF family.</text>
</comment>
<keyword evidence="4" id="KW-0946">Virion</keyword>
<name>A0A5S4ZNX7_9FIRM</name>
<keyword evidence="4" id="KW-0167">Capsid protein</keyword>
<dbReference type="RefSeq" id="WP_166512385.1">
    <property type="nucleotide sequence ID" value="NZ_VNHM01000015.1"/>
</dbReference>
<dbReference type="GO" id="GO:0030435">
    <property type="term" value="P:sporulation resulting in formation of a cellular spore"/>
    <property type="evidence" value="ECO:0007669"/>
    <property type="project" value="UniProtKB-KW"/>
</dbReference>
<dbReference type="InterPro" id="IPR012347">
    <property type="entry name" value="Ferritin-like"/>
</dbReference>
<accession>A0A5S4ZNX7</accession>
<keyword evidence="5" id="KW-1185">Reference proteome</keyword>
<gene>
    <name evidence="4" type="ORF">LX24_02418</name>
</gene>
<evidence type="ECO:0000313" key="4">
    <source>
        <dbReference type="EMBL" id="TYO94434.1"/>
    </source>
</evidence>
<dbReference type="PANTHER" id="PTHR39183:SF1">
    <property type="entry name" value="SPORE COAT PROTEIN F-LIKE PROTEIN YHCQ"/>
    <property type="match status" value="1"/>
</dbReference>
<dbReference type="Pfam" id="PF07875">
    <property type="entry name" value="Coat_F"/>
    <property type="match status" value="1"/>
</dbReference>
<dbReference type="AlphaFoldDB" id="A0A5S4ZNX7"/>
<comment type="caution">
    <text evidence="4">The sequence shown here is derived from an EMBL/GenBank/DDBJ whole genome shotgun (WGS) entry which is preliminary data.</text>
</comment>
<proteinExistence type="inferred from homology"/>
<evidence type="ECO:0000256" key="1">
    <source>
        <dbReference type="ARBA" id="ARBA00022969"/>
    </source>
</evidence>
<keyword evidence="1" id="KW-0749">Sporulation</keyword>
<reference evidence="4 5" key="1">
    <citation type="submission" date="2019-07" db="EMBL/GenBank/DDBJ databases">
        <title>Genomic Encyclopedia of Type Strains, Phase I: the one thousand microbial genomes (KMG-I) project.</title>
        <authorList>
            <person name="Kyrpides N."/>
        </authorList>
    </citation>
    <scope>NUCLEOTIDE SEQUENCE [LARGE SCALE GENOMIC DNA]</scope>
    <source>
        <strain evidence="4 5">DSM 6562</strain>
    </source>
</reference>
<comment type="subcellular location">
    <subcellularLocation>
        <location evidence="2">Spore coat</location>
    </subcellularLocation>
</comment>
<dbReference type="InterPro" id="IPR012851">
    <property type="entry name" value="Spore_coat_CotF-like"/>
</dbReference>
<evidence type="ECO:0000256" key="2">
    <source>
        <dbReference type="ARBA" id="ARBA00024325"/>
    </source>
</evidence>
<evidence type="ECO:0000313" key="5">
    <source>
        <dbReference type="Proteomes" id="UP000323166"/>
    </source>
</evidence>
<dbReference type="Proteomes" id="UP000323166">
    <property type="component" value="Unassembled WGS sequence"/>
</dbReference>
<sequence length="102" mass="11420">MASLLQNLLGNENDFKINDQVLANDALMALKGASVAYLGATLESATPEVRRMYNEYLTQCVMAHEGMTALAMKKGWYKPYLAPEEQITETFKQSEWVLNANT</sequence>
<organism evidence="4 5">
    <name type="scientific">Desulfallas thermosapovorans DSM 6562</name>
    <dbReference type="NCBI Taxonomy" id="1121431"/>
    <lineage>
        <taxon>Bacteria</taxon>
        <taxon>Bacillati</taxon>
        <taxon>Bacillota</taxon>
        <taxon>Clostridia</taxon>
        <taxon>Eubacteriales</taxon>
        <taxon>Desulfallaceae</taxon>
        <taxon>Desulfallas</taxon>
    </lineage>
</organism>
<evidence type="ECO:0000256" key="3">
    <source>
        <dbReference type="ARBA" id="ARBA00024344"/>
    </source>
</evidence>